<organism evidence="5 6">
    <name type="scientific">Chitinophaga rhizophila</name>
    <dbReference type="NCBI Taxonomy" id="2866212"/>
    <lineage>
        <taxon>Bacteria</taxon>
        <taxon>Pseudomonadati</taxon>
        <taxon>Bacteroidota</taxon>
        <taxon>Chitinophagia</taxon>
        <taxon>Chitinophagales</taxon>
        <taxon>Chitinophagaceae</taxon>
        <taxon>Chitinophaga</taxon>
    </lineage>
</organism>
<dbReference type="PROSITE" id="PS01124">
    <property type="entry name" value="HTH_ARAC_FAMILY_2"/>
    <property type="match status" value="1"/>
</dbReference>
<gene>
    <name evidence="5" type="ORF">K1Y79_03365</name>
</gene>
<keyword evidence="3" id="KW-0804">Transcription</keyword>
<keyword evidence="1" id="KW-0805">Transcription regulation</keyword>
<evidence type="ECO:0000256" key="3">
    <source>
        <dbReference type="ARBA" id="ARBA00023163"/>
    </source>
</evidence>
<dbReference type="SUPFAM" id="SSF46689">
    <property type="entry name" value="Homeodomain-like"/>
    <property type="match status" value="1"/>
</dbReference>
<dbReference type="SMART" id="SM00342">
    <property type="entry name" value="HTH_ARAC"/>
    <property type="match status" value="1"/>
</dbReference>
<evidence type="ECO:0000256" key="2">
    <source>
        <dbReference type="ARBA" id="ARBA00023125"/>
    </source>
</evidence>
<reference evidence="5 6" key="1">
    <citation type="submission" date="2021-08" db="EMBL/GenBank/DDBJ databases">
        <title>The genome sequence of Chitinophaga sp. B61.</title>
        <authorList>
            <person name="Zhang X."/>
        </authorList>
    </citation>
    <scope>NUCLEOTIDE SEQUENCE [LARGE SCALE GENOMIC DNA]</scope>
    <source>
        <strain evidence="5 6">B61</strain>
    </source>
</reference>
<evidence type="ECO:0000256" key="1">
    <source>
        <dbReference type="ARBA" id="ARBA00023015"/>
    </source>
</evidence>
<evidence type="ECO:0000313" key="6">
    <source>
        <dbReference type="Proteomes" id="UP000812961"/>
    </source>
</evidence>
<dbReference type="EMBL" id="JAICCF010000001">
    <property type="protein sequence ID" value="MBW8683362.1"/>
    <property type="molecule type" value="Genomic_DNA"/>
</dbReference>
<accession>A0ABS7G6T6</accession>
<dbReference type="Pfam" id="PF12833">
    <property type="entry name" value="HTH_18"/>
    <property type="match status" value="1"/>
</dbReference>
<evidence type="ECO:0000313" key="5">
    <source>
        <dbReference type="EMBL" id="MBW8683362.1"/>
    </source>
</evidence>
<dbReference type="PRINTS" id="PR00032">
    <property type="entry name" value="HTHARAC"/>
</dbReference>
<dbReference type="PANTHER" id="PTHR43280">
    <property type="entry name" value="ARAC-FAMILY TRANSCRIPTIONAL REGULATOR"/>
    <property type="match status" value="1"/>
</dbReference>
<keyword evidence="6" id="KW-1185">Reference proteome</keyword>
<feature type="domain" description="HTH araC/xylS-type" evidence="4">
    <location>
        <begin position="111"/>
        <end position="214"/>
    </location>
</feature>
<dbReference type="Proteomes" id="UP000812961">
    <property type="component" value="Unassembled WGS sequence"/>
</dbReference>
<protein>
    <submittedName>
        <fullName evidence="5">Helix-turn-helix transcriptional regulator</fullName>
    </submittedName>
</protein>
<dbReference type="InterPro" id="IPR009057">
    <property type="entry name" value="Homeodomain-like_sf"/>
</dbReference>
<sequence>MQLVVFAALHFELEACQLEENTQSTAPLQLLLELIRNKQVAVVPATRYEKTEVDTSPVTISPSMMRYLDHVTEPLQGGLVPGYALQRVSVELLTEYQEKQVSALSAETALDTTMMLIRNEVMLYPNIHVHSLRSLARKHFINEKSLSRAFLKTFGVKISDFVLEQVMERARYLLENTDMLVADIAEELGYSNDYNFSRTFKNMYGEYPASFRRKTVTPQQDVDGQ</sequence>
<name>A0ABS7G6T6_9BACT</name>
<evidence type="ECO:0000259" key="4">
    <source>
        <dbReference type="PROSITE" id="PS01124"/>
    </source>
</evidence>
<dbReference type="Gene3D" id="1.10.10.60">
    <property type="entry name" value="Homeodomain-like"/>
    <property type="match status" value="1"/>
</dbReference>
<proteinExistence type="predicted"/>
<dbReference type="InterPro" id="IPR020449">
    <property type="entry name" value="Tscrpt_reg_AraC-type_HTH"/>
</dbReference>
<dbReference type="RefSeq" id="WP_220248583.1">
    <property type="nucleotide sequence ID" value="NZ_JAICCF010000001.1"/>
</dbReference>
<comment type="caution">
    <text evidence="5">The sequence shown here is derived from an EMBL/GenBank/DDBJ whole genome shotgun (WGS) entry which is preliminary data.</text>
</comment>
<dbReference type="InterPro" id="IPR018060">
    <property type="entry name" value="HTH_AraC"/>
</dbReference>
<dbReference type="PANTHER" id="PTHR43280:SF10">
    <property type="entry name" value="REGULATORY PROTEIN POCR"/>
    <property type="match status" value="1"/>
</dbReference>
<keyword evidence="2" id="KW-0238">DNA-binding</keyword>